<evidence type="ECO:0000313" key="2">
    <source>
        <dbReference type="Proteomes" id="UP000586031"/>
    </source>
</evidence>
<organism evidence="1 2">
    <name type="scientific">Methanobacterium subterraneum</name>
    <dbReference type="NCBI Taxonomy" id="59277"/>
    <lineage>
        <taxon>Archaea</taxon>
        <taxon>Methanobacteriati</taxon>
        <taxon>Methanobacteriota</taxon>
        <taxon>Methanomada group</taxon>
        <taxon>Methanobacteria</taxon>
        <taxon>Methanobacteriales</taxon>
        <taxon>Methanobacteriaceae</taxon>
        <taxon>Methanobacterium</taxon>
    </lineage>
</organism>
<comment type="caution">
    <text evidence="1">The sequence shown here is derived from an EMBL/GenBank/DDBJ whole genome shotgun (WGS) entry which is preliminary data.</text>
</comment>
<reference evidence="2" key="1">
    <citation type="journal article" date="2020" name="bioRxiv">
        <title>A rank-normalized archaeal taxonomy based on genome phylogeny resolves widespread incomplete and uneven classifications.</title>
        <authorList>
            <person name="Rinke C."/>
            <person name="Chuvochina M."/>
            <person name="Mussig A.J."/>
            <person name="Chaumeil P.-A."/>
            <person name="Waite D.W."/>
            <person name="Whitman W.B."/>
            <person name="Parks D.H."/>
            <person name="Hugenholtz P."/>
        </authorList>
    </citation>
    <scope>NUCLEOTIDE SEQUENCE [LARGE SCALE GENOMIC DNA]</scope>
</reference>
<dbReference type="EMBL" id="DUHE01000174">
    <property type="protein sequence ID" value="HII84438.1"/>
    <property type="molecule type" value="Genomic_DNA"/>
</dbReference>
<name>A0A7J4TJ31_9EURY</name>
<dbReference type="AlphaFoldDB" id="A0A7J4TJ31"/>
<accession>A0A7J4TJ31</accession>
<gene>
    <name evidence="1" type="ORF">HA271_06305</name>
</gene>
<evidence type="ECO:0000313" key="1">
    <source>
        <dbReference type="EMBL" id="HII84438.1"/>
    </source>
</evidence>
<protein>
    <submittedName>
        <fullName evidence="1">Uncharacterized protein</fullName>
    </submittedName>
</protein>
<sequence>MTNDKEESLKRKYEEEALDRKAKAGIQADISTAPLKMVKHYVRKKPLINQVVCVKCGKIFKTNRKTKLCFSCERKKK</sequence>
<dbReference type="Proteomes" id="UP000586031">
    <property type="component" value="Unassembled WGS sequence"/>
</dbReference>
<proteinExistence type="predicted"/>